<feature type="domain" description="Mechanosensitive ion channel MscS" evidence="8">
    <location>
        <begin position="106"/>
        <end position="171"/>
    </location>
</feature>
<dbReference type="Gene3D" id="3.30.70.100">
    <property type="match status" value="1"/>
</dbReference>
<comment type="caution">
    <text evidence="7">Lacks conserved residue(s) required for the propagation of feature annotation.</text>
</comment>
<feature type="transmembrane region" description="Helical" evidence="7">
    <location>
        <begin position="89"/>
        <end position="115"/>
    </location>
</feature>
<comment type="subunit">
    <text evidence="7">Homoheptamer.</text>
</comment>
<keyword evidence="7" id="KW-0406">Ion transport</keyword>
<dbReference type="SUPFAM" id="SSF82689">
    <property type="entry name" value="Mechanosensitive channel protein MscS (YggB), C-terminal domain"/>
    <property type="match status" value="1"/>
</dbReference>
<keyword evidence="6 7" id="KW-0472">Membrane</keyword>
<evidence type="ECO:0000256" key="7">
    <source>
        <dbReference type="RuleBase" id="RU369025"/>
    </source>
</evidence>
<protein>
    <recommendedName>
        <fullName evidence="7">Small-conductance mechanosensitive channel</fullName>
    </recommendedName>
</protein>
<comment type="function">
    <text evidence="7">Mechanosensitive channel that participates in the regulation of osmotic pressure changes within the cell, opening in response to stretch forces in the membrane lipid bilayer, without the need for other proteins. Contributes to normal resistance to hypoosmotic shock. Forms an ion channel of 1.0 nanosiemens conductance with a slight preference for anions.</text>
</comment>
<evidence type="ECO:0000313" key="9">
    <source>
        <dbReference type="EMBL" id="MEJ8823497.1"/>
    </source>
</evidence>
<name>A0ABU8W0C0_9BURK</name>
<dbReference type="InterPro" id="IPR011014">
    <property type="entry name" value="MscS_channel_TM-2"/>
</dbReference>
<dbReference type="Pfam" id="PF00924">
    <property type="entry name" value="MS_channel_2nd"/>
    <property type="match status" value="1"/>
</dbReference>
<evidence type="ECO:0000259" key="8">
    <source>
        <dbReference type="Pfam" id="PF00924"/>
    </source>
</evidence>
<feature type="transmembrane region" description="Helical" evidence="7">
    <location>
        <begin position="56"/>
        <end position="77"/>
    </location>
</feature>
<dbReference type="InterPro" id="IPR010920">
    <property type="entry name" value="LSM_dom_sf"/>
</dbReference>
<evidence type="ECO:0000313" key="10">
    <source>
        <dbReference type="Proteomes" id="UP001363010"/>
    </source>
</evidence>
<keyword evidence="7" id="KW-0813">Transport</keyword>
<evidence type="ECO:0000256" key="4">
    <source>
        <dbReference type="ARBA" id="ARBA00022692"/>
    </source>
</evidence>
<dbReference type="Gene3D" id="1.10.287.1260">
    <property type="match status" value="1"/>
</dbReference>
<reference evidence="9 10" key="1">
    <citation type="submission" date="2024-03" db="EMBL/GenBank/DDBJ databases">
        <title>Novel species of the genus Variovorax.</title>
        <authorList>
            <person name="Liu Q."/>
            <person name="Xin Y.-H."/>
        </authorList>
    </citation>
    <scope>NUCLEOTIDE SEQUENCE [LARGE SCALE GENOMIC DNA]</scope>
    <source>
        <strain evidence="9 10">KACC 18501</strain>
    </source>
</reference>
<gene>
    <name evidence="9" type="ORF">WKW80_15875</name>
</gene>
<sequence length="278" mass="30013">MNTEAIWLFLTTQGVDFGLKVIGALVAWGIGRWLIQLAQNLLGKALARGKRMDATLSNYIVSIVGVLLNILLILSILDMFGIKTTSFAVLLAGAGLAIGTAWGGLLTHFAAGVFLQVLRPYVVGDYVTIGGVNGTVSELGLFGTSVITPDNTLCMIGNNKVLSDTIQNFSRLKFRRVDVTAKVANGVDVNQAIQLLKDAVGKIPNTSPEQPADVEILQFTPEGPLLAVRPYTHTDHYWQVYFDTHRAIVQTFGAAGYPTPETPIVRRSIVPPAEPQVQ</sequence>
<dbReference type="InterPro" id="IPR006685">
    <property type="entry name" value="MscS_channel_2nd"/>
</dbReference>
<keyword evidence="7" id="KW-0997">Cell inner membrane</keyword>
<evidence type="ECO:0000256" key="1">
    <source>
        <dbReference type="ARBA" id="ARBA00004651"/>
    </source>
</evidence>
<keyword evidence="7" id="KW-0407">Ion channel</keyword>
<comment type="caution">
    <text evidence="9">The sequence shown here is derived from an EMBL/GenBank/DDBJ whole genome shotgun (WGS) entry which is preliminary data.</text>
</comment>
<organism evidence="9 10">
    <name type="scientific">Variovorax humicola</name>
    <dbReference type="NCBI Taxonomy" id="1769758"/>
    <lineage>
        <taxon>Bacteria</taxon>
        <taxon>Pseudomonadati</taxon>
        <taxon>Pseudomonadota</taxon>
        <taxon>Betaproteobacteria</taxon>
        <taxon>Burkholderiales</taxon>
        <taxon>Comamonadaceae</taxon>
        <taxon>Variovorax</taxon>
    </lineage>
</organism>
<dbReference type="SUPFAM" id="SSF82861">
    <property type="entry name" value="Mechanosensitive channel protein MscS (YggB), transmembrane region"/>
    <property type="match status" value="1"/>
</dbReference>
<dbReference type="Proteomes" id="UP001363010">
    <property type="component" value="Unassembled WGS sequence"/>
</dbReference>
<keyword evidence="10" id="KW-1185">Reference proteome</keyword>
<dbReference type="RefSeq" id="WP_340364604.1">
    <property type="nucleotide sequence ID" value="NZ_JBBKZV010000008.1"/>
</dbReference>
<dbReference type="Gene3D" id="2.30.30.60">
    <property type="match status" value="1"/>
</dbReference>
<evidence type="ECO:0000256" key="3">
    <source>
        <dbReference type="ARBA" id="ARBA00022475"/>
    </source>
</evidence>
<dbReference type="EMBL" id="JBBKZV010000008">
    <property type="protein sequence ID" value="MEJ8823497.1"/>
    <property type="molecule type" value="Genomic_DNA"/>
</dbReference>
<dbReference type="InterPro" id="IPR023408">
    <property type="entry name" value="MscS_beta-dom_sf"/>
</dbReference>
<evidence type="ECO:0000256" key="5">
    <source>
        <dbReference type="ARBA" id="ARBA00022989"/>
    </source>
</evidence>
<dbReference type="InterPro" id="IPR011066">
    <property type="entry name" value="MscS_channel_C_sf"/>
</dbReference>
<dbReference type="PANTHER" id="PTHR30221:SF3">
    <property type="entry name" value="SMALL-CONDUCTANCE MECHANOSENSITIVE CHANNEL"/>
    <property type="match status" value="1"/>
</dbReference>
<dbReference type="PANTHER" id="PTHR30221">
    <property type="entry name" value="SMALL-CONDUCTANCE MECHANOSENSITIVE CHANNEL"/>
    <property type="match status" value="1"/>
</dbReference>
<keyword evidence="5 7" id="KW-1133">Transmembrane helix</keyword>
<feature type="transmembrane region" description="Helical" evidence="7">
    <location>
        <begin position="17"/>
        <end position="35"/>
    </location>
</feature>
<comment type="subcellular location">
    <subcellularLocation>
        <location evidence="7">Cell inner membrane</location>
        <topology evidence="7">Multi-pass membrane protein</topology>
    </subcellularLocation>
    <subcellularLocation>
        <location evidence="1">Cell membrane</location>
        <topology evidence="1">Multi-pass membrane protein</topology>
    </subcellularLocation>
</comment>
<keyword evidence="4 7" id="KW-0812">Transmembrane</keyword>
<keyword evidence="3" id="KW-1003">Cell membrane</keyword>
<dbReference type="SUPFAM" id="SSF50182">
    <property type="entry name" value="Sm-like ribonucleoproteins"/>
    <property type="match status" value="1"/>
</dbReference>
<accession>A0ABU8W0C0</accession>
<evidence type="ECO:0000256" key="2">
    <source>
        <dbReference type="ARBA" id="ARBA00008017"/>
    </source>
</evidence>
<comment type="similarity">
    <text evidence="2 7">Belongs to the MscS (TC 1.A.23) family.</text>
</comment>
<evidence type="ECO:0000256" key="6">
    <source>
        <dbReference type="ARBA" id="ARBA00023136"/>
    </source>
</evidence>
<dbReference type="InterPro" id="IPR045275">
    <property type="entry name" value="MscS_archaea/bacteria_type"/>
</dbReference>
<proteinExistence type="inferred from homology"/>